<protein>
    <submittedName>
        <fullName evidence="2">Uncharacterized protein</fullName>
    </submittedName>
</protein>
<reference evidence="2" key="2">
    <citation type="submission" date="2021-01" db="EMBL/GenBank/DDBJ databases">
        <authorList>
            <person name="Schikora-Tamarit M.A."/>
        </authorList>
    </citation>
    <scope>NUCLEOTIDE SEQUENCE</scope>
    <source>
        <strain evidence="2">CBS6075</strain>
    </source>
</reference>
<name>A0A9P8NZ09_9ASCO</name>
<proteinExistence type="predicted"/>
<reference evidence="2" key="1">
    <citation type="journal article" date="2021" name="Open Biol.">
        <title>Shared evolutionary footprints suggest mitochondrial oxidative damage underlies multiple complex I losses in fungi.</title>
        <authorList>
            <person name="Schikora-Tamarit M.A."/>
            <person name="Marcet-Houben M."/>
            <person name="Nosek J."/>
            <person name="Gabaldon T."/>
        </authorList>
    </citation>
    <scope>NUCLEOTIDE SEQUENCE</scope>
    <source>
        <strain evidence="2">CBS6075</strain>
    </source>
</reference>
<evidence type="ECO:0000313" key="3">
    <source>
        <dbReference type="Proteomes" id="UP000769157"/>
    </source>
</evidence>
<dbReference type="EMBL" id="JAEUBE010000378">
    <property type="protein sequence ID" value="KAH3662518.1"/>
    <property type="molecule type" value="Genomic_DNA"/>
</dbReference>
<evidence type="ECO:0000256" key="1">
    <source>
        <dbReference type="SAM" id="MobiDB-lite"/>
    </source>
</evidence>
<feature type="region of interest" description="Disordered" evidence="1">
    <location>
        <begin position="1"/>
        <end position="44"/>
    </location>
</feature>
<organism evidence="2 3">
    <name type="scientific">Ogataea philodendri</name>
    <dbReference type="NCBI Taxonomy" id="1378263"/>
    <lineage>
        <taxon>Eukaryota</taxon>
        <taxon>Fungi</taxon>
        <taxon>Dikarya</taxon>
        <taxon>Ascomycota</taxon>
        <taxon>Saccharomycotina</taxon>
        <taxon>Pichiomycetes</taxon>
        <taxon>Pichiales</taxon>
        <taxon>Pichiaceae</taxon>
        <taxon>Ogataea</taxon>
    </lineage>
</organism>
<dbReference type="RefSeq" id="XP_046059607.1">
    <property type="nucleotide sequence ID" value="XM_046206987.1"/>
</dbReference>
<dbReference type="AlphaFoldDB" id="A0A9P8NZ09"/>
<dbReference type="Proteomes" id="UP000769157">
    <property type="component" value="Unassembled WGS sequence"/>
</dbReference>
<evidence type="ECO:0000313" key="2">
    <source>
        <dbReference type="EMBL" id="KAH3662518.1"/>
    </source>
</evidence>
<comment type="caution">
    <text evidence="2">The sequence shown here is derived from an EMBL/GenBank/DDBJ whole genome shotgun (WGS) entry which is preliminary data.</text>
</comment>
<gene>
    <name evidence="2" type="ORF">OGAPHI_005770</name>
</gene>
<sequence>MEPPNSLEPGFFTTGNDSPVRSDSSTSEDPKTHSPSAGILDPGGNTTVSFFWSRSMTISRCDEPKSVGSSKIRQFGGVSERSLDSAVEVFPLALDSIHFPRLTKTKSMADVSNKT</sequence>
<keyword evidence="3" id="KW-1185">Reference proteome</keyword>
<accession>A0A9P8NZ09</accession>
<feature type="compositionally biased region" description="Polar residues" evidence="1">
    <location>
        <begin position="13"/>
        <end position="27"/>
    </location>
</feature>
<dbReference type="GeneID" id="70237734"/>